<keyword evidence="5" id="KW-0547">Nucleotide-binding</keyword>
<comment type="catalytic activity">
    <reaction evidence="1">
        <text>S-ubiquitinyl-[E2 ubiquitin-conjugating enzyme]-L-cysteine + [acceptor protein]-L-lysine = [E2 ubiquitin-conjugating enzyme]-L-cysteine + N(6)-ubiquitinyl-[acceptor protein]-L-lysine.</text>
        <dbReference type="EC" id="2.3.2.27"/>
    </reaction>
</comment>
<comment type="caution">
    <text evidence="11">The sequence shown here is derived from an EMBL/GenBank/DDBJ whole genome shotgun (WGS) entry which is preliminary data.</text>
</comment>
<keyword evidence="4" id="KW-0808">Transferase</keyword>
<feature type="coiled-coil region" evidence="9">
    <location>
        <begin position="332"/>
        <end position="371"/>
    </location>
</feature>
<evidence type="ECO:0000256" key="4">
    <source>
        <dbReference type="ARBA" id="ARBA00022679"/>
    </source>
</evidence>
<protein>
    <recommendedName>
        <fullName evidence="3">RING-type E3 ubiquitin transferase</fullName>
        <ecNumber evidence="3">2.3.2.27</ecNumber>
    </recommendedName>
</protein>
<dbReference type="InterPro" id="IPR051348">
    <property type="entry name" value="U-box_ubiquitin_ligases"/>
</dbReference>
<dbReference type="Gene3D" id="1.10.510.10">
    <property type="entry name" value="Transferase(Phosphotransferase) domain 1"/>
    <property type="match status" value="1"/>
</dbReference>
<dbReference type="GO" id="GO:0005524">
    <property type="term" value="F:ATP binding"/>
    <property type="evidence" value="ECO:0007669"/>
    <property type="project" value="UniProtKB-KW"/>
</dbReference>
<evidence type="ECO:0000256" key="6">
    <source>
        <dbReference type="ARBA" id="ARBA00022786"/>
    </source>
</evidence>
<dbReference type="Gene3D" id="3.30.200.20">
    <property type="entry name" value="Phosphorylase Kinase, domain 1"/>
    <property type="match status" value="1"/>
</dbReference>
<organism evidence="11 12">
    <name type="scientific">Lupinus luteus</name>
    <name type="common">European yellow lupine</name>
    <dbReference type="NCBI Taxonomy" id="3873"/>
    <lineage>
        <taxon>Eukaryota</taxon>
        <taxon>Viridiplantae</taxon>
        <taxon>Streptophyta</taxon>
        <taxon>Embryophyta</taxon>
        <taxon>Tracheophyta</taxon>
        <taxon>Spermatophyta</taxon>
        <taxon>Magnoliopsida</taxon>
        <taxon>eudicotyledons</taxon>
        <taxon>Gunneridae</taxon>
        <taxon>Pentapetalae</taxon>
        <taxon>rosids</taxon>
        <taxon>fabids</taxon>
        <taxon>Fabales</taxon>
        <taxon>Fabaceae</taxon>
        <taxon>Papilionoideae</taxon>
        <taxon>50 kb inversion clade</taxon>
        <taxon>genistoids sensu lato</taxon>
        <taxon>core genistoids</taxon>
        <taxon>Genisteae</taxon>
        <taxon>Lupinus</taxon>
    </lineage>
</organism>
<dbReference type="GO" id="GO:0004672">
    <property type="term" value="F:protein kinase activity"/>
    <property type="evidence" value="ECO:0007669"/>
    <property type="project" value="InterPro"/>
</dbReference>
<comment type="pathway">
    <text evidence="2">Protein modification; protein ubiquitination.</text>
</comment>
<reference evidence="11 12" key="1">
    <citation type="submission" date="2024-03" db="EMBL/GenBank/DDBJ databases">
        <authorList>
            <person name="Martinez-Hernandez J."/>
        </authorList>
    </citation>
    <scope>NUCLEOTIDE SEQUENCE [LARGE SCALE GENOMIC DNA]</scope>
</reference>
<evidence type="ECO:0000259" key="10">
    <source>
        <dbReference type="PROSITE" id="PS50011"/>
    </source>
</evidence>
<dbReference type="FunFam" id="1.10.510.10:FF:000498">
    <property type="entry name" value="U-box domain-containing protein 51"/>
    <property type="match status" value="1"/>
</dbReference>
<dbReference type="SMART" id="SM00220">
    <property type="entry name" value="S_TKc"/>
    <property type="match status" value="1"/>
</dbReference>
<evidence type="ECO:0000256" key="3">
    <source>
        <dbReference type="ARBA" id="ARBA00012483"/>
    </source>
</evidence>
<dbReference type="EC" id="2.3.2.27" evidence="3"/>
<keyword evidence="7" id="KW-0067">ATP-binding</keyword>
<dbReference type="EMBL" id="CAXHTB010000014">
    <property type="protein sequence ID" value="CAL0319083.1"/>
    <property type="molecule type" value="Genomic_DNA"/>
</dbReference>
<keyword evidence="12" id="KW-1185">Reference proteome</keyword>
<dbReference type="InterPro" id="IPR008271">
    <property type="entry name" value="Ser/Thr_kinase_AS"/>
</dbReference>
<proteinExistence type="predicted"/>
<evidence type="ECO:0000256" key="8">
    <source>
        <dbReference type="ARBA" id="ARBA00023054"/>
    </source>
</evidence>
<dbReference type="PROSITE" id="PS50011">
    <property type="entry name" value="PROTEIN_KINASE_DOM"/>
    <property type="match status" value="1"/>
</dbReference>
<gene>
    <name evidence="11" type="ORF">LLUT_LOCUS20143</name>
</gene>
<evidence type="ECO:0000313" key="11">
    <source>
        <dbReference type="EMBL" id="CAL0319083.1"/>
    </source>
</evidence>
<evidence type="ECO:0000256" key="5">
    <source>
        <dbReference type="ARBA" id="ARBA00022741"/>
    </source>
</evidence>
<dbReference type="Gene3D" id="3.40.50.620">
    <property type="entry name" value="HUPs"/>
    <property type="match status" value="1"/>
</dbReference>
<dbReference type="CDD" id="cd14066">
    <property type="entry name" value="STKc_IRAK"/>
    <property type="match status" value="1"/>
</dbReference>
<keyword evidence="6" id="KW-0833">Ubl conjugation pathway</keyword>
<evidence type="ECO:0000256" key="7">
    <source>
        <dbReference type="ARBA" id="ARBA00022840"/>
    </source>
</evidence>
<dbReference type="PANTHER" id="PTHR45647:SF93">
    <property type="entry name" value="KINASE WITH ADENINE NUCLEOTIDE ALPHA HYDROLASES-LIKE DOMAIN-CONTAINING PROTEIN"/>
    <property type="match status" value="1"/>
</dbReference>
<dbReference type="PROSITE" id="PS00108">
    <property type="entry name" value="PROTEIN_KINASE_ST"/>
    <property type="match status" value="1"/>
</dbReference>
<dbReference type="Pfam" id="PF07714">
    <property type="entry name" value="PK_Tyr_Ser-Thr"/>
    <property type="match status" value="1"/>
</dbReference>
<accession>A0AAV1XBR7</accession>
<dbReference type="SUPFAM" id="SSF56112">
    <property type="entry name" value="Protein kinase-like (PK-like)"/>
    <property type="match status" value="1"/>
</dbReference>
<dbReference type="PANTHER" id="PTHR45647">
    <property type="entry name" value="OS02G0152300 PROTEIN"/>
    <property type="match status" value="1"/>
</dbReference>
<keyword evidence="8 9" id="KW-0175">Coiled coil</keyword>
<sequence>MSIVQHGSSLNATMVAVDKDKNSAYAFRWAINHLDNPVIIAVHVKHKNLHHNGGTNVYPPDEEDMDNIFSALRGMCNRKAVEVKEAVIDDIDIVRGLQEYAHRNLVHSIVIGASRNSLSSLKKLKGYDVPTAMLKAAPDYSSVYVISKWKIVQARSAIRPMANVPIPPKNSLMHPIPHNESENGTRMPPYHPNGMYYEKNNFNASRRPRSAGSNQSLDQIDIAARSRHMSMDEKDIIPGVMSMDFTKQNLDLSESHGNLPISQSSKEMEAEMKRLRLELKQTMDMYSSACKQAISAKNQAEQIRQWKLKEERMVEESRLSQEAALAMAAQEKLKAIAAWEEAEEAKKKAEREAKKRREAEMKAKKEAEEKDRVLTALAQNDNRYRRYTIEEIEVATDQFSASKKIGEGGYGPVYKGKLDHTPVAIKILSPDASQGRKQFQQEVEVLSRIRHPNMVLLLGACPEYGCLVYEHMDNGSLDDRLFRRNNSPPLSWRKRFQISAEIATALLFLHQTKPEPLVHRDLKPANILLDRNYVSKIADVGLARLVPPSVADTVTQYYMTSAAGTFCYIDPEYQNSGMLTPKSDIYSFGIMLLQIITARPAMGLAHQVKRAIEKDKFEEILDPAVTDWPVQEALEFAQLALHCVELSKKDRPDLAKVVLPKLSSLREFANASHNNQVSCSVDQTNSYYARPLYYASSNLNSKTLSRS</sequence>
<dbReference type="AlphaFoldDB" id="A0AAV1XBR7"/>
<evidence type="ECO:0000256" key="1">
    <source>
        <dbReference type="ARBA" id="ARBA00000900"/>
    </source>
</evidence>
<dbReference type="InterPro" id="IPR014729">
    <property type="entry name" value="Rossmann-like_a/b/a_fold"/>
</dbReference>
<evidence type="ECO:0000256" key="9">
    <source>
        <dbReference type="SAM" id="Coils"/>
    </source>
</evidence>
<dbReference type="InterPro" id="IPR001245">
    <property type="entry name" value="Ser-Thr/Tyr_kinase_cat_dom"/>
</dbReference>
<evidence type="ECO:0000313" key="12">
    <source>
        <dbReference type="Proteomes" id="UP001497480"/>
    </source>
</evidence>
<dbReference type="FunFam" id="3.30.200.20:FF:000162">
    <property type="entry name" value="Adenine nucleotide alpha hydrolase-like domain kinase"/>
    <property type="match status" value="1"/>
</dbReference>
<evidence type="ECO:0000256" key="2">
    <source>
        <dbReference type="ARBA" id="ARBA00004906"/>
    </source>
</evidence>
<dbReference type="Proteomes" id="UP001497480">
    <property type="component" value="Unassembled WGS sequence"/>
</dbReference>
<dbReference type="InterPro" id="IPR011009">
    <property type="entry name" value="Kinase-like_dom_sf"/>
</dbReference>
<dbReference type="GO" id="GO:0061630">
    <property type="term" value="F:ubiquitin protein ligase activity"/>
    <property type="evidence" value="ECO:0007669"/>
    <property type="project" value="UniProtKB-EC"/>
</dbReference>
<feature type="domain" description="Protein kinase" evidence="10">
    <location>
        <begin position="399"/>
        <end position="669"/>
    </location>
</feature>
<dbReference type="InterPro" id="IPR000719">
    <property type="entry name" value="Prot_kinase_dom"/>
</dbReference>
<name>A0AAV1XBR7_LUPLU</name>